<evidence type="ECO:0000256" key="12">
    <source>
        <dbReference type="RuleBase" id="RU363039"/>
    </source>
</evidence>
<proteinExistence type="inferred from homology"/>
<dbReference type="Proteomes" id="UP000009131">
    <property type="component" value="Unassembled WGS sequence"/>
</dbReference>
<sequence>MAARDAPERTIKSGLEIRSFKDGNGKILPVKGERNVLITSALPYVNNAPHLGNIIGSTLSADVYARYSRIRNRPTLYACGTDEYGTTTETKAMADGVTPQQLCDRYHQIHKTSYEWFQISFDVFGRTTTPQQTEICQDAFKKLYNNGLLEKQSMQQLYCNTDKRFLADRFVEGTCPKCGYSDARGDQCDSCTNQLDPFELIKPRCKLCGNAPEEKHSDHLFIKLGEMQKDLTVWIDEAIKTGIWSNNAIALTKGWLDQGLKPRCLTRDLSWGVPVPLPGWEGKVMYVWFDAPFGYPSITATYTDEWKRWWQDPDNVELYQFMGKDNVPFHTIMFPAFQIGSGDNWTKLNSLSTTEYLNYMDVKFSKSRGVGVFGENAKDTGVSASVWRYYLLMNRPETSDTTFTWSDFINRNNGELLGNLGNFVNRAHKFVNAKYDSVIPDPASISSDVDQHQDALDEDLQRDADALISSYIEDMERIKMRAALDSIMRLSSRGNLYLQTSVLGNDLFANQPARCARVVSNALNLTYALSAMIEPFMPATTEAILTQLNAPARSLPTSFDRGLLAGHKILPAAHLFKPIDIKMEAIWRAQYGGDSSATVEETPKESKRAAKLKAKAKQSAQSASEQSTLVGPKSPEIIRLETDIVAQGTKVREAKAAANKDTAPELQSKVQEELSQLLKLKQDLAELVLQTSQLQVTNAIE</sequence>
<dbReference type="CDD" id="cd07957">
    <property type="entry name" value="Anticodon_Ia_Met"/>
    <property type="match status" value="1"/>
</dbReference>
<evidence type="ECO:0000256" key="13">
    <source>
        <dbReference type="SAM" id="MobiDB-lite"/>
    </source>
</evidence>
<feature type="compositionally biased region" description="Low complexity" evidence="13">
    <location>
        <begin position="617"/>
        <end position="627"/>
    </location>
</feature>
<dbReference type="GO" id="GO:0006431">
    <property type="term" value="P:methionyl-tRNA aminoacylation"/>
    <property type="evidence" value="ECO:0007669"/>
    <property type="project" value="InterPro"/>
</dbReference>
<feature type="region of interest" description="Disordered" evidence="13">
    <location>
        <begin position="594"/>
        <end position="632"/>
    </location>
</feature>
<dbReference type="SUPFAM" id="SSF47323">
    <property type="entry name" value="Anticodon-binding domain of a subclass of class I aminoacyl-tRNA synthetases"/>
    <property type="match status" value="1"/>
</dbReference>
<protein>
    <recommendedName>
        <fullName evidence="3">methionine--tRNA ligase</fullName>
        <ecNumber evidence="3">6.1.1.10</ecNumber>
    </recommendedName>
    <alternativeName>
        <fullName evidence="10">Methionyl-tRNA synthetase</fullName>
    </alternativeName>
</protein>
<dbReference type="FunCoup" id="G7E3D5">
    <property type="interactions" value="471"/>
</dbReference>
<organism evidence="16 17">
    <name type="scientific">Mixia osmundae (strain CBS 9802 / IAM 14324 / JCM 22182 / KY 12970)</name>
    <dbReference type="NCBI Taxonomy" id="764103"/>
    <lineage>
        <taxon>Eukaryota</taxon>
        <taxon>Fungi</taxon>
        <taxon>Dikarya</taxon>
        <taxon>Basidiomycota</taxon>
        <taxon>Pucciniomycotina</taxon>
        <taxon>Mixiomycetes</taxon>
        <taxon>Mixiales</taxon>
        <taxon>Mixiaceae</taxon>
        <taxon>Mixia</taxon>
    </lineage>
</organism>
<dbReference type="InterPro" id="IPR033911">
    <property type="entry name" value="MetRS_core"/>
</dbReference>
<comment type="subcellular location">
    <subcellularLocation>
        <location evidence="1">Cytoplasm</location>
    </subcellularLocation>
</comment>
<evidence type="ECO:0000259" key="15">
    <source>
        <dbReference type="Pfam" id="PF19303"/>
    </source>
</evidence>
<dbReference type="GO" id="GO:0005524">
    <property type="term" value="F:ATP binding"/>
    <property type="evidence" value="ECO:0007669"/>
    <property type="project" value="UniProtKB-KW"/>
</dbReference>
<evidence type="ECO:0000256" key="3">
    <source>
        <dbReference type="ARBA" id="ARBA00012838"/>
    </source>
</evidence>
<dbReference type="SUPFAM" id="SSF52374">
    <property type="entry name" value="Nucleotidylyl transferase"/>
    <property type="match status" value="1"/>
</dbReference>
<dbReference type="Gene3D" id="2.20.28.20">
    <property type="entry name" value="Methionyl-tRNA synthetase, Zn-domain"/>
    <property type="match status" value="1"/>
</dbReference>
<keyword evidence="5 12" id="KW-0436">Ligase</keyword>
<evidence type="ECO:0000256" key="8">
    <source>
        <dbReference type="ARBA" id="ARBA00022917"/>
    </source>
</evidence>
<comment type="catalytic activity">
    <reaction evidence="11">
        <text>tRNA(Met) + L-methionine + ATP = L-methionyl-tRNA(Met) + AMP + diphosphate</text>
        <dbReference type="Rhea" id="RHEA:13481"/>
        <dbReference type="Rhea" id="RHEA-COMP:9667"/>
        <dbReference type="Rhea" id="RHEA-COMP:9698"/>
        <dbReference type="ChEBI" id="CHEBI:30616"/>
        <dbReference type="ChEBI" id="CHEBI:33019"/>
        <dbReference type="ChEBI" id="CHEBI:57844"/>
        <dbReference type="ChEBI" id="CHEBI:78442"/>
        <dbReference type="ChEBI" id="CHEBI:78530"/>
        <dbReference type="ChEBI" id="CHEBI:456215"/>
        <dbReference type="EC" id="6.1.1.10"/>
    </reaction>
</comment>
<dbReference type="PANTHER" id="PTHR45765">
    <property type="entry name" value="METHIONINE--TRNA LIGASE"/>
    <property type="match status" value="1"/>
</dbReference>
<dbReference type="OrthoDB" id="5844513at2759"/>
<keyword evidence="7 12" id="KW-0067">ATP-binding</keyword>
<dbReference type="NCBIfam" id="NF001100">
    <property type="entry name" value="PRK00133.1"/>
    <property type="match status" value="1"/>
</dbReference>
<dbReference type="InterPro" id="IPR041872">
    <property type="entry name" value="Anticodon_Met"/>
</dbReference>
<evidence type="ECO:0000256" key="6">
    <source>
        <dbReference type="ARBA" id="ARBA00022741"/>
    </source>
</evidence>
<dbReference type="HAMAP" id="MF_00098">
    <property type="entry name" value="Met_tRNA_synth_type1"/>
    <property type="match status" value="1"/>
</dbReference>
<reference evidence="16 17" key="1">
    <citation type="journal article" date="2011" name="J. Gen. Appl. Microbiol.">
        <title>Draft genome sequencing of the enigmatic basidiomycete Mixia osmundae.</title>
        <authorList>
            <person name="Nishida H."/>
            <person name="Nagatsuka Y."/>
            <person name="Sugiyama J."/>
        </authorList>
    </citation>
    <scope>NUCLEOTIDE SEQUENCE [LARGE SCALE GENOMIC DNA]</scope>
    <source>
        <strain evidence="17">CBS 9802 / IAM 14324 / JCM 22182 / KY 12970</strain>
    </source>
</reference>
<keyword evidence="8 12" id="KW-0648">Protein biosynthesis</keyword>
<dbReference type="EMBL" id="BABT02000119">
    <property type="protein sequence ID" value="GAA97345.1"/>
    <property type="molecule type" value="Genomic_DNA"/>
</dbReference>
<dbReference type="InterPro" id="IPR015413">
    <property type="entry name" value="Methionyl/Leucyl_tRNA_Synth"/>
</dbReference>
<accession>G7E3D5</accession>
<feature type="domain" description="Methionyl-tRNA synthetase anticodon-binding" evidence="15">
    <location>
        <begin position="456"/>
        <end position="594"/>
    </location>
</feature>
<evidence type="ECO:0000256" key="10">
    <source>
        <dbReference type="ARBA" id="ARBA00030904"/>
    </source>
</evidence>
<dbReference type="STRING" id="764103.G7E3D5"/>
<dbReference type="GO" id="GO:0004825">
    <property type="term" value="F:methionine-tRNA ligase activity"/>
    <property type="evidence" value="ECO:0007669"/>
    <property type="project" value="UniProtKB-EC"/>
</dbReference>
<dbReference type="GO" id="GO:0005829">
    <property type="term" value="C:cytosol"/>
    <property type="evidence" value="ECO:0007669"/>
    <property type="project" value="TreeGrafter"/>
</dbReference>
<dbReference type="AlphaFoldDB" id="G7E3D5"/>
<dbReference type="CDD" id="cd00814">
    <property type="entry name" value="MetRS_core"/>
    <property type="match status" value="1"/>
</dbReference>
<dbReference type="Pfam" id="PF19303">
    <property type="entry name" value="Anticodon_3"/>
    <property type="match status" value="1"/>
</dbReference>
<dbReference type="Gene3D" id="3.40.50.620">
    <property type="entry name" value="HUPs"/>
    <property type="match status" value="1"/>
</dbReference>
<keyword evidence="4" id="KW-0963">Cytoplasm</keyword>
<dbReference type="Gene3D" id="1.10.730.10">
    <property type="entry name" value="Isoleucyl-tRNA Synthetase, Domain 1"/>
    <property type="match status" value="1"/>
</dbReference>
<comment type="similarity">
    <text evidence="2 12">Belongs to the class-I aminoacyl-tRNA synthetase family.</text>
</comment>
<evidence type="ECO:0000256" key="11">
    <source>
        <dbReference type="ARBA" id="ARBA00047364"/>
    </source>
</evidence>
<evidence type="ECO:0000259" key="14">
    <source>
        <dbReference type="Pfam" id="PF09334"/>
    </source>
</evidence>
<dbReference type="eggNOG" id="KOG1247">
    <property type="taxonomic scope" value="Eukaryota"/>
</dbReference>
<dbReference type="InterPro" id="IPR001412">
    <property type="entry name" value="aa-tRNA-synth_I_CS"/>
</dbReference>
<dbReference type="InterPro" id="IPR023458">
    <property type="entry name" value="Met-tRNA_ligase_1"/>
</dbReference>
<evidence type="ECO:0000313" key="16">
    <source>
        <dbReference type="EMBL" id="GAA97345.1"/>
    </source>
</evidence>
<dbReference type="PANTHER" id="PTHR45765:SF1">
    <property type="entry name" value="METHIONINE--TRNA LIGASE, CYTOPLASMIC"/>
    <property type="match status" value="1"/>
</dbReference>
<evidence type="ECO:0000256" key="2">
    <source>
        <dbReference type="ARBA" id="ARBA00005594"/>
    </source>
</evidence>
<keyword evidence="9 12" id="KW-0030">Aminoacyl-tRNA synthetase</keyword>
<keyword evidence="6 12" id="KW-0547">Nucleotide-binding</keyword>
<evidence type="ECO:0000256" key="4">
    <source>
        <dbReference type="ARBA" id="ARBA00022490"/>
    </source>
</evidence>
<dbReference type="InterPro" id="IPR029038">
    <property type="entry name" value="MetRS_Zn"/>
</dbReference>
<dbReference type="HOGENOM" id="CLU_009710_4_1_1"/>
<dbReference type="SUPFAM" id="SSF57770">
    <property type="entry name" value="Methionyl-tRNA synthetase (MetRS), Zn-domain"/>
    <property type="match status" value="1"/>
</dbReference>
<comment type="caution">
    <text evidence="16">The sequence shown here is derived from an EMBL/GenBank/DDBJ whole genome shotgun (WGS) entry which is preliminary data.</text>
</comment>
<dbReference type="EC" id="6.1.1.10" evidence="3"/>
<evidence type="ECO:0000256" key="5">
    <source>
        <dbReference type="ARBA" id="ARBA00022598"/>
    </source>
</evidence>
<name>G7E3D5_MIXOS</name>
<dbReference type="InterPro" id="IPR014758">
    <property type="entry name" value="Met-tRNA_synth"/>
</dbReference>
<dbReference type="GO" id="GO:0017101">
    <property type="term" value="C:aminoacyl-tRNA synthetase multienzyme complex"/>
    <property type="evidence" value="ECO:0007669"/>
    <property type="project" value="TreeGrafter"/>
</dbReference>
<feature type="domain" description="Methionyl/Leucyl tRNA synthetase" evidence="14">
    <location>
        <begin position="36"/>
        <end position="427"/>
    </location>
</feature>
<dbReference type="PROSITE" id="PS00178">
    <property type="entry name" value="AA_TRNA_LIGASE_I"/>
    <property type="match status" value="1"/>
</dbReference>
<dbReference type="NCBIfam" id="TIGR00398">
    <property type="entry name" value="metG"/>
    <property type="match status" value="1"/>
</dbReference>
<evidence type="ECO:0000313" key="17">
    <source>
        <dbReference type="Proteomes" id="UP000009131"/>
    </source>
</evidence>
<keyword evidence="17" id="KW-1185">Reference proteome</keyword>
<dbReference type="Pfam" id="PF09334">
    <property type="entry name" value="tRNA-synt_1g"/>
    <property type="match status" value="1"/>
</dbReference>
<dbReference type="InterPro" id="IPR014729">
    <property type="entry name" value="Rossmann-like_a/b/a_fold"/>
</dbReference>
<dbReference type="PRINTS" id="PR01041">
    <property type="entry name" value="TRNASYNTHMET"/>
</dbReference>
<reference evidence="16 17" key="2">
    <citation type="journal article" date="2012" name="Open Biol.">
        <title>Characteristics of nucleosomes and linker DNA regions on the genome of the basidiomycete Mixia osmundae revealed by mono- and dinucleosome mapping.</title>
        <authorList>
            <person name="Nishida H."/>
            <person name="Kondo S."/>
            <person name="Matsumoto T."/>
            <person name="Suzuki Y."/>
            <person name="Yoshikawa H."/>
            <person name="Taylor T.D."/>
            <person name="Sugiyama J."/>
        </authorList>
    </citation>
    <scope>NUCLEOTIDE SEQUENCE [LARGE SCALE GENOMIC DNA]</scope>
    <source>
        <strain evidence="17">CBS 9802 / IAM 14324 / JCM 22182 / KY 12970</strain>
    </source>
</reference>
<evidence type="ECO:0000256" key="1">
    <source>
        <dbReference type="ARBA" id="ARBA00004496"/>
    </source>
</evidence>
<dbReference type="InParanoid" id="G7E3D5"/>
<evidence type="ECO:0000256" key="9">
    <source>
        <dbReference type="ARBA" id="ARBA00023146"/>
    </source>
</evidence>
<gene>
    <name evidence="16" type="primary">Mo04023</name>
    <name evidence="16" type="ORF">E5Q_04023</name>
</gene>
<evidence type="ECO:0000256" key="7">
    <source>
        <dbReference type="ARBA" id="ARBA00022840"/>
    </source>
</evidence>
<dbReference type="FunFam" id="2.20.28.20:FF:000001">
    <property type="entry name" value="Methionine--tRNA ligase"/>
    <property type="match status" value="1"/>
</dbReference>
<dbReference type="InterPro" id="IPR009080">
    <property type="entry name" value="tRNAsynth_Ia_anticodon-bd"/>
</dbReference>